<dbReference type="GO" id="GO:0000981">
    <property type="term" value="F:DNA-binding transcription factor activity, RNA polymerase II-specific"/>
    <property type="evidence" value="ECO:0007669"/>
    <property type="project" value="InterPro"/>
</dbReference>
<keyword evidence="4" id="KW-0862">Zinc</keyword>
<proteinExistence type="predicted"/>
<evidence type="ECO:0000313" key="12">
    <source>
        <dbReference type="EMBL" id="KAH7248153.1"/>
    </source>
</evidence>
<evidence type="ECO:0000256" key="7">
    <source>
        <dbReference type="ARBA" id="ARBA00023242"/>
    </source>
</evidence>
<dbReference type="InterPro" id="IPR001138">
    <property type="entry name" value="Zn2Cys6_DnaBD"/>
</dbReference>
<dbReference type="SUPFAM" id="SSF57667">
    <property type="entry name" value="beta-beta-alpha zinc fingers"/>
    <property type="match status" value="1"/>
</dbReference>
<dbReference type="AlphaFoldDB" id="A0A9P9H0J7"/>
<evidence type="ECO:0000256" key="3">
    <source>
        <dbReference type="ARBA" id="ARBA00022771"/>
    </source>
</evidence>
<evidence type="ECO:0000256" key="9">
    <source>
        <dbReference type="SAM" id="MobiDB-lite"/>
    </source>
</evidence>
<dbReference type="Pfam" id="PF00096">
    <property type="entry name" value="zf-C2H2"/>
    <property type="match status" value="2"/>
</dbReference>
<dbReference type="Pfam" id="PF00172">
    <property type="entry name" value="Zn_clus"/>
    <property type="match status" value="1"/>
</dbReference>
<feature type="compositionally biased region" description="Polar residues" evidence="9">
    <location>
        <begin position="197"/>
        <end position="207"/>
    </location>
</feature>
<comment type="caution">
    <text evidence="12">The sequence shown here is derived from an EMBL/GenBank/DDBJ whole genome shotgun (WGS) entry which is preliminary data.</text>
</comment>
<evidence type="ECO:0000256" key="4">
    <source>
        <dbReference type="ARBA" id="ARBA00022833"/>
    </source>
</evidence>
<dbReference type="PROSITE" id="PS00028">
    <property type="entry name" value="ZINC_FINGER_C2H2_1"/>
    <property type="match status" value="2"/>
</dbReference>
<dbReference type="InterPro" id="IPR013087">
    <property type="entry name" value="Znf_C2H2_type"/>
</dbReference>
<reference evidence="12" key="1">
    <citation type="journal article" date="2021" name="Nat. Commun.">
        <title>Genetic determinants of endophytism in the Arabidopsis root mycobiome.</title>
        <authorList>
            <person name="Mesny F."/>
            <person name="Miyauchi S."/>
            <person name="Thiergart T."/>
            <person name="Pickel B."/>
            <person name="Atanasova L."/>
            <person name="Karlsson M."/>
            <person name="Huettel B."/>
            <person name="Barry K.W."/>
            <person name="Haridas S."/>
            <person name="Chen C."/>
            <person name="Bauer D."/>
            <person name="Andreopoulos W."/>
            <person name="Pangilinan J."/>
            <person name="LaButti K."/>
            <person name="Riley R."/>
            <person name="Lipzen A."/>
            <person name="Clum A."/>
            <person name="Drula E."/>
            <person name="Henrissat B."/>
            <person name="Kohler A."/>
            <person name="Grigoriev I.V."/>
            <person name="Martin F.M."/>
            <person name="Hacquard S."/>
        </authorList>
    </citation>
    <scope>NUCLEOTIDE SEQUENCE</scope>
    <source>
        <strain evidence="12">FSSC 5 MPI-SDFR-AT-0091</strain>
    </source>
</reference>
<feature type="domain" description="C2H2-type" evidence="11">
    <location>
        <begin position="71"/>
        <end position="98"/>
    </location>
</feature>
<evidence type="ECO:0000256" key="1">
    <source>
        <dbReference type="ARBA" id="ARBA00022723"/>
    </source>
</evidence>
<evidence type="ECO:0000259" key="11">
    <source>
        <dbReference type="PROSITE" id="PS50157"/>
    </source>
</evidence>
<name>A0A9P9H0J7_FUSSL</name>
<accession>A0A9P9H0J7</accession>
<evidence type="ECO:0000256" key="8">
    <source>
        <dbReference type="PROSITE-ProRule" id="PRU00042"/>
    </source>
</evidence>
<gene>
    <name evidence="12" type="ORF">B0J15DRAFT_59093</name>
</gene>
<keyword evidence="6" id="KW-0804">Transcription</keyword>
<protein>
    <submittedName>
        <fullName evidence="12">Uncharacterized protein</fullName>
    </submittedName>
</protein>
<feature type="domain" description="Zn(2)-C6 fungal-type" evidence="10">
    <location>
        <begin position="114"/>
        <end position="143"/>
    </location>
</feature>
<dbReference type="PANTHER" id="PTHR47660:SF2">
    <property type="entry name" value="TRANSCRIPTION FACTOR WITH C2H2 AND ZN(2)-CYS(6) DNA BINDING DOMAIN (EUROFUNG)"/>
    <property type="match status" value="1"/>
</dbReference>
<keyword evidence="3 8" id="KW-0863">Zinc-finger</keyword>
<feature type="region of interest" description="Disordered" evidence="9">
    <location>
        <begin position="145"/>
        <end position="219"/>
    </location>
</feature>
<dbReference type="PROSITE" id="PS00463">
    <property type="entry name" value="ZN2_CY6_FUNGAL_1"/>
    <property type="match status" value="1"/>
</dbReference>
<evidence type="ECO:0000256" key="6">
    <source>
        <dbReference type="ARBA" id="ARBA00023163"/>
    </source>
</evidence>
<sequence>MSQENLPTTSNSSLNGDAIVVAQGVTEPPAEHQDVTPLFPKPFVCDVCKSSYARLDHLARHFRSHGQQKPFVCPHCNKQFARPDILKRHVGTHLDPKAGFRTGSGKRRTRAARACTFCAESKLRCEGTDPCQRCRDRGLKCQYTQRPRTRKAPGGPVSEGTRVGMTESPAPSDEGDPASPSGVTEESTEHHARASFTDASDLSQSVSGPRVGSHADNVVQPFTPMSFDTGLPMDDADLFADFLRHHIRRRQRRSNPVRPSSVF</sequence>
<dbReference type="FunFam" id="3.30.160.60:FF:000446">
    <property type="entry name" value="Zinc finger protein"/>
    <property type="match status" value="1"/>
</dbReference>
<evidence type="ECO:0000313" key="13">
    <source>
        <dbReference type="Proteomes" id="UP000736672"/>
    </source>
</evidence>
<dbReference type="PANTHER" id="PTHR47660">
    <property type="entry name" value="TRANSCRIPTION FACTOR WITH C2H2 AND ZN(2)-CYS(6) DNA BINDING DOMAIN (EUROFUNG)-RELATED-RELATED"/>
    <property type="match status" value="1"/>
</dbReference>
<evidence type="ECO:0000259" key="10">
    <source>
        <dbReference type="PROSITE" id="PS50048"/>
    </source>
</evidence>
<dbReference type="CDD" id="cd00067">
    <property type="entry name" value="GAL4"/>
    <property type="match status" value="1"/>
</dbReference>
<evidence type="ECO:0000256" key="2">
    <source>
        <dbReference type="ARBA" id="ARBA00022737"/>
    </source>
</evidence>
<dbReference type="PROSITE" id="PS50048">
    <property type="entry name" value="ZN2_CY6_FUNGAL_2"/>
    <property type="match status" value="1"/>
</dbReference>
<dbReference type="PROSITE" id="PS50157">
    <property type="entry name" value="ZINC_FINGER_C2H2_2"/>
    <property type="match status" value="2"/>
</dbReference>
<dbReference type="SMART" id="SM00066">
    <property type="entry name" value="GAL4"/>
    <property type="match status" value="1"/>
</dbReference>
<dbReference type="SMART" id="SM00355">
    <property type="entry name" value="ZnF_C2H2"/>
    <property type="match status" value="2"/>
</dbReference>
<dbReference type="Gene3D" id="4.10.240.10">
    <property type="entry name" value="Zn(2)-C6 fungal-type DNA-binding domain"/>
    <property type="match status" value="1"/>
</dbReference>
<keyword evidence="7" id="KW-0539">Nucleus</keyword>
<keyword evidence="13" id="KW-1185">Reference proteome</keyword>
<dbReference type="InterPro" id="IPR036864">
    <property type="entry name" value="Zn2-C6_fun-type_DNA-bd_sf"/>
</dbReference>
<dbReference type="Proteomes" id="UP000736672">
    <property type="component" value="Unassembled WGS sequence"/>
</dbReference>
<feature type="domain" description="C2H2-type" evidence="11">
    <location>
        <begin position="43"/>
        <end position="70"/>
    </location>
</feature>
<keyword evidence="2" id="KW-0677">Repeat</keyword>
<organism evidence="12 13">
    <name type="scientific">Fusarium solani</name>
    <name type="common">Filamentous fungus</name>
    <dbReference type="NCBI Taxonomy" id="169388"/>
    <lineage>
        <taxon>Eukaryota</taxon>
        <taxon>Fungi</taxon>
        <taxon>Dikarya</taxon>
        <taxon>Ascomycota</taxon>
        <taxon>Pezizomycotina</taxon>
        <taxon>Sordariomycetes</taxon>
        <taxon>Hypocreomycetidae</taxon>
        <taxon>Hypocreales</taxon>
        <taxon>Nectriaceae</taxon>
        <taxon>Fusarium</taxon>
        <taxon>Fusarium solani species complex</taxon>
    </lineage>
</organism>
<evidence type="ECO:0000256" key="5">
    <source>
        <dbReference type="ARBA" id="ARBA00023015"/>
    </source>
</evidence>
<keyword evidence="5" id="KW-0805">Transcription regulation</keyword>
<dbReference type="FunFam" id="3.30.160.60:FF:000100">
    <property type="entry name" value="Zinc finger 45-like"/>
    <property type="match status" value="1"/>
</dbReference>
<dbReference type="GO" id="GO:0008270">
    <property type="term" value="F:zinc ion binding"/>
    <property type="evidence" value="ECO:0007669"/>
    <property type="project" value="UniProtKB-KW"/>
</dbReference>
<dbReference type="Gene3D" id="3.30.160.60">
    <property type="entry name" value="Classic Zinc Finger"/>
    <property type="match status" value="2"/>
</dbReference>
<dbReference type="InterPro" id="IPR036236">
    <property type="entry name" value="Znf_C2H2_sf"/>
</dbReference>
<dbReference type="EMBL" id="JAGTJS010000014">
    <property type="protein sequence ID" value="KAH7248153.1"/>
    <property type="molecule type" value="Genomic_DNA"/>
</dbReference>
<dbReference type="SUPFAM" id="SSF57701">
    <property type="entry name" value="Zn2/Cys6 DNA-binding domain"/>
    <property type="match status" value="1"/>
</dbReference>
<keyword evidence="1" id="KW-0479">Metal-binding</keyword>
<dbReference type="OrthoDB" id="10018191at2759"/>